<evidence type="ECO:0000313" key="2">
    <source>
        <dbReference type="Proteomes" id="UP000003613"/>
    </source>
</evidence>
<reference evidence="1 2" key="1">
    <citation type="submission" date="2012-04" db="EMBL/GenBank/DDBJ databases">
        <authorList>
            <person name="Genoscope - CEA"/>
        </authorList>
    </citation>
    <scope>NUCLEOTIDE SEQUENCE [LARGE SCALE GENOMIC DNA]</scope>
    <source>
        <strain evidence="1 2">9807</strain>
    </source>
</reference>
<dbReference type="AlphaFoldDB" id="I4H7X1"/>
<dbReference type="RefSeq" id="WP_004161176.1">
    <property type="nucleotide sequence ID" value="NZ_HE973315.1"/>
</dbReference>
<dbReference type="Proteomes" id="UP000003613">
    <property type="component" value="Unassembled WGS sequence"/>
</dbReference>
<proteinExistence type="predicted"/>
<evidence type="ECO:0000313" key="1">
    <source>
        <dbReference type="EMBL" id="CCI18145.1"/>
    </source>
</evidence>
<name>I4H7X1_MICAE</name>
<protein>
    <submittedName>
        <fullName evidence="1">Uncharacterized protein</fullName>
    </submittedName>
</protein>
<comment type="caution">
    <text evidence="1">The sequence shown here is derived from an EMBL/GenBank/DDBJ whole genome shotgun (WGS) entry which is preliminary data.</text>
</comment>
<accession>I4H7X1</accession>
<organism evidence="1 2">
    <name type="scientific">Microcystis aeruginosa PCC 9807</name>
    <dbReference type="NCBI Taxonomy" id="1160283"/>
    <lineage>
        <taxon>Bacteria</taxon>
        <taxon>Bacillati</taxon>
        <taxon>Cyanobacteriota</taxon>
        <taxon>Cyanophyceae</taxon>
        <taxon>Oscillatoriophycideae</taxon>
        <taxon>Chroococcales</taxon>
        <taxon>Microcystaceae</taxon>
        <taxon>Microcystis</taxon>
    </lineage>
</organism>
<sequence>MWGFTHFQGKSAGIFPPSTWTASNIVSVTFNFGNGAHVTTFNPNGGDGLSSSIGSFVTNALGQLTSVPSDWIDYSNVNVVSTNSTQTPNAWFVNGDNGIYFTNDLNYSVDLTNVSGNIVAAN</sequence>
<dbReference type="EMBL" id="CAIM01000290">
    <property type="protein sequence ID" value="CCI18145.1"/>
    <property type="molecule type" value="Genomic_DNA"/>
</dbReference>
<gene>
    <name evidence="1" type="ORF">MICAF_360004</name>
</gene>
<dbReference type="HOGENOM" id="CLU_158572_0_0_3"/>